<feature type="non-terminal residue" evidence="2">
    <location>
        <position position="617"/>
    </location>
</feature>
<keyword evidence="1" id="KW-0472">Membrane</keyword>
<sequence length="617" mass="69107">MSELEDRFVKRGYWINRDHGHIMGQTLTVEARTGTVIVALLTILASIGTAQLWNLLTFFLHQYNANGQDADGLFWQYQALLRTMPTPTALMADTLKLSWIWRKKVSRALLGSSLTFLVALCFAIASIAAGISTAFAIDSSSIEVLVDSSLCGRINYTNIFDGRATSTLLASIDDTIDTYVRNCYRYNTSLPGPCRNTFSRPNISFVAVPAPCPWHVSMCSGGELPAIKMESGLVDLRTHMGINVRPEESLKVQRTTTCSVLPMDDRIIARDKSWWAARGFNDSKTTIEYGTYRDTPSILRPEATFIQSVALTENQQSYGSDAAMNYSKPDESAVGFNTLSEMQRTDADVALAAIWLNFIMYEKPVNDPLFSAHKKWIYQPGGGYPDEIRYQSDNAAGVVGCTEQVSSPLDRFTADFPRLKPVQLRLLQLLRSIIRLAGIQQGARYKKILAQSKVTGATSPGLPDDQWIKEVTAWEARVWASYQTLLSIAVVGPLIFDEFASEYTEPVVDDGDRQLCQSLKMRKSGGFANINVFALTFVTAFSLIITICNTLILRFFIFMSRFRTALAPRIDRWIQDGVYQMQRRAFEAQSQGCWVQLEQEVPITLQQEKLHELPVDS</sequence>
<dbReference type="Proteomes" id="UP000799777">
    <property type="component" value="Unassembled WGS sequence"/>
</dbReference>
<feature type="transmembrane region" description="Helical" evidence="1">
    <location>
        <begin position="532"/>
        <end position="557"/>
    </location>
</feature>
<dbReference type="EMBL" id="ML978281">
    <property type="protein sequence ID" value="KAF2024892.1"/>
    <property type="molecule type" value="Genomic_DNA"/>
</dbReference>
<comment type="caution">
    <text evidence="2">The sequence shown here is derived from an EMBL/GenBank/DDBJ whole genome shotgun (WGS) entry which is preliminary data.</text>
</comment>
<feature type="transmembrane region" description="Helical" evidence="1">
    <location>
        <begin position="36"/>
        <end position="56"/>
    </location>
</feature>
<evidence type="ECO:0000313" key="3">
    <source>
        <dbReference type="Proteomes" id="UP000799777"/>
    </source>
</evidence>
<dbReference type="OrthoDB" id="3540210at2759"/>
<protein>
    <submittedName>
        <fullName evidence="2">Uncharacterized protein</fullName>
    </submittedName>
</protein>
<name>A0A9P4H0N6_9PLEO</name>
<evidence type="ECO:0000313" key="2">
    <source>
        <dbReference type="EMBL" id="KAF2024892.1"/>
    </source>
</evidence>
<keyword evidence="1" id="KW-0812">Transmembrane</keyword>
<dbReference type="AlphaFoldDB" id="A0A9P4H0N6"/>
<proteinExistence type="predicted"/>
<feature type="transmembrane region" description="Helical" evidence="1">
    <location>
        <begin position="108"/>
        <end position="131"/>
    </location>
</feature>
<keyword evidence="3" id="KW-1185">Reference proteome</keyword>
<accession>A0A9P4H0N6</accession>
<organism evidence="2 3">
    <name type="scientific">Setomelanomma holmii</name>
    <dbReference type="NCBI Taxonomy" id="210430"/>
    <lineage>
        <taxon>Eukaryota</taxon>
        <taxon>Fungi</taxon>
        <taxon>Dikarya</taxon>
        <taxon>Ascomycota</taxon>
        <taxon>Pezizomycotina</taxon>
        <taxon>Dothideomycetes</taxon>
        <taxon>Pleosporomycetidae</taxon>
        <taxon>Pleosporales</taxon>
        <taxon>Pleosporineae</taxon>
        <taxon>Phaeosphaeriaceae</taxon>
        <taxon>Setomelanomma</taxon>
    </lineage>
</organism>
<reference evidence="2" key="1">
    <citation type="journal article" date="2020" name="Stud. Mycol.">
        <title>101 Dothideomycetes genomes: a test case for predicting lifestyles and emergence of pathogens.</title>
        <authorList>
            <person name="Haridas S."/>
            <person name="Albert R."/>
            <person name="Binder M."/>
            <person name="Bloem J."/>
            <person name="Labutti K."/>
            <person name="Salamov A."/>
            <person name="Andreopoulos B."/>
            <person name="Baker S."/>
            <person name="Barry K."/>
            <person name="Bills G."/>
            <person name="Bluhm B."/>
            <person name="Cannon C."/>
            <person name="Castanera R."/>
            <person name="Culley D."/>
            <person name="Daum C."/>
            <person name="Ezra D."/>
            <person name="Gonzalez J."/>
            <person name="Henrissat B."/>
            <person name="Kuo A."/>
            <person name="Liang C."/>
            <person name="Lipzen A."/>
            <person name="Lutzoni F."/>
            <person name="Magnuson J."/>
            <person name="Mondo S."/>
            <person name="Nolan M."/>
            <person name="Ohm R."/>
            <person name="Pangilinan J."/>
            <person name="Park H.-J."/>
            <person name="Ramirez L."/>
            <person name="Alfaro M."/>
            <person name="Sun H."/>
            <person name="Tritt A."/>
            <person name="Yoshinaga Y."/>
            <person name="Zwiers L.-H."/>
            <person name="Turgeon B."/>
            <person name="Goodwin S."/>
            <person name="Spatafora J."/>
            <person name="Crous P."/>
            <person name="Grigoriev I."/>
        </authorList>
    </citation>
    <scope>NUCLEOTIDE SEQUENCE</scope>
    <source>
        <strain evidence="2">CBS 110217</strain>
    </source>
</reference>
<evidence type="ECO:0000256" key="1">
    <source>
        <dbReference type="SAM" id="Phobius"/>
    </source>
</evidence>
<keyword evidence="1" id="KW-1133">Transmembrane helix</keyword>
<gene>
    <name evidence="2" type="ORF">EK21DRAFT_20904</name>
</gene>